<dbReference type="EMBL" id="CP002997">
    <property type="protein sequence ID" value="AEM18963.1"/>
    <property type="molecule type" value="Genomic_DNA"/>
</dbReference>
<accession>A0A0H3G450</accession>
<gene>
    <name evidence="1" type="ordered locus">BS1330_I1639</name>
</gene>
<proteinExistence type="predicted"/>
<keyword evidence="2" id="KW-1185">Reference proteome</keyword>
<dbReference type="KEGG" id="bsi:BS1330_I1639"/>
<evidence type="ECO:0000313" key="1">
    <source>
        <dbReference type="EMBL" id="AEM18963.1"/>
    </source>
</evidence>
<protein>
    <submittedName>
        <fullName evidence="1">Uncharacterized protein</fullName>
    </submittedName>
</protein>
<reference evidence="1 2" key="1">
    <citation type="journal article" date="2011" name="J. Bacteriol.">
        <title>Revised genome sequence of Brucella suis 1330.</title>
        <authorList>
            <person name="Tae H."/>
            <person name="Shallom S."/>
            <person name="Settlage R."/>
            <person name="Preston D."/>
            <person name="Adams L.G."/>
            <person name="Garner H.R."/>
        </authorList>
    </citation>
    <scope>NUCLEOTIDE SEQUENCE [LARGE SCALE GENOMIC DNA]</scope>
    <source>
        <strain evidence="1 2">1330</strain>
    </source>
</reference>
<dbReference type="Proteomes" id="UP000007104">
    <property type="component" value="Chromosome I"/>
</dbReference>
<dbReference type="AlphaFoldDB" id="A0A0H3G450"/>
<dbReference type="KEGG" id="bms:BR1645"/>
<dbReference type="HOGENOM" id="CLU_3363720_0_0_5"/>
<sequence>MRVFGGINPFPLHNPVTSGLHYPHRLMMVFRFAEA</sequence>
<name>A0A0H3G450_BRUSU</name>
<organism evidence="1 2">
    <name type="scientific">Brucella suis biovar 1 (strain 1330)</name>
    <dbReference type="NCBI Taxonomy" id="204722"/>
    <lineage>
        <taxon>Bacteria</taxon>
        <taxon>Pseudomonadati</taxon>
        <taxon>Pseudomonadota</taxon>
        <taxon>Alphaproteobacteria</taxon>
        <taxon>Hyphomicrobiales</taxon>
        <taxon>Brucellaceae</taxon>
        <taxon>Brucella/Ochrobactrum group</taxon>
        <taxon>Brucella</taxon>
    </lineage>
</organism>
<evidence type="ECO:0000313" key="2">
    <source>
        <dbReference type="Proteomes" id="UP000007104"/>
    </source>
</evidence>